<keyword evidence="3" id="KW-0547">Nucleotide-binding</keyword>
<evidence type="ECO:0000256" key="2">
    <source>
        <dbReference type="ARBA" id="ARBA00022723"/>
    </source>
</evidence>
<evidence type="ECO:0000256" key="6">
    <source>
        <dbReference type="PROSITE-ProRule" id="PRU00433"/>
    </source>
</evidence>
<keyword evidence="2 6" id="KW-0479">Metal-binding</keyword>
<proteinExistence type="inferred from homology"/>
<dbReference type="OrthoDB" id="5790493at2"/>
<dbReference type="InterPro" id="IPR027417">
    <property type="entry name" value="P-loop_NTPase"/>
</dbReference>
<dbReference type="GO" id="GO:0020037">
    <property type="term" value="F:heme binding"/>
    <property type="evidence" value="ECO:0007669"/>
    <property type="project" value="InterPro"/>
</dbReference>
<dbReference type="Gene3D" id="3.40.50.300">
    <property type="entry name" value="P-loop containing nucleotide triphosphate hydrolases"/>
    <property type="match status" value="1"/>
</dbReference>
<accession>A0A1M6UQB6</accession>
<dbReference type="EMBL" id="FRAB01000034">
    <property type="protein sequence ID" value="SHK71407.1"/>
    <property type="molecule type" value="Genomic_DNA"/>
</dbReference>
<evidence type="ECO:0000256" key="4">
    <source>
        <dbReference type="ARBA" id="ARBA00022840"/>
    </source>
</evidence>
<reference evidence="9 10" key="1">
    <citation type="submission" date="2016-11" db="EMBL/GenBank/DDBJ databases">
        <authorList>
            <person name="Jaros S."/>
            <person name="Januszkiewicz K."/>
            <person name="Wedrychowicz H."/>
        </authorList>
    </citation>
    <scope>NUCLEOTIDE SEQUENCE [LARGE SCALE GENOMIC DNA]</scope>
    <source>
        <strain evidence="9 10">LMG 20594</strain>
    </source>
</reference>
<evidence type="ECO:0000259" key="8">
    <source>
        <dbReference type="PROSITE" id="PS51007"/>
    </source>
</evidence>
<evidence type="ECO:0000313" key="10">
    <source>
        <dbReference type="Proteomes" id="UP000184395"/>
    </source>
</evidence>
<dbReference type="CDD" id="cd01129">
    <property type="entry name" value="PulE-GspE-like"/>
    <property type="match status" value="1"/>
</dbReference>
<protein>
    <submittedName>
        <fullName evidence="9">Type IV pilus assembly protein PilB</fullName>
    </submittedName>
</protein>
<keyword evidence="5 6" id="KW-0408">Iron</keyword>
<dbReference type="PROSITE" id="PS51007">
    <property type="entry name" value="CYTC"/>
    <property type="match status" value="1"/>
</dbReference>
<evidence type="ECO:0000256" key="7">
    <source>
        <dbReference type="SAM" id="MobiDB-lite"/>
    </source>
</evidence>
<evidence type="ECO:0000256" key="3">
    <source>
        <dbReference type="ARBA" id="ARBA00022741"/>
    </source>
</evidence>
<comment type="similarity">
    <text evidence="1">Belongs to the GSP E family.</text>
</comment>
<dbReference type="Gene3D" id="3.30.450.90">
    <property type="match status" value="1"/>
</dbReference>
<organism evidence="9 10">
    <name type="scientific">Paraburkholderia terricola</name>
    <dbReference type="NCBI Taxonomy" id="169427"/>
    <lineage>
        <taxon>Bacteria</taxon>
        <taxon>Pseudomonadati</taxon>
        <taxon>Pseudomonadota</taxon>
        <taxon>Betaproteobacteria</taxon>
        <taxon>Burkholderiales</taxon>
        <taxon>Burkholderiaceae</taxon>
        <taxon>Paraburkholderia</taxon>
    </lineage>
</organism>
<dbReference type="PROSITE" id="PS00662">
    <property type="entry name" value="T2SP_E"/>
    <property type="match status" value="1"/>
</dbReference>
<dbReference type="FunFam" id="3.40.50.300:FF:000398">
    <property type="entry name" value="Type IV pilus assembly ATPase PilB"/>
    <property type="match status" value="1"/>
</dbReference>
<dbReference type="Proteomes" id="UP000184395">
    <property type="component" value="Unassembled WGS sequence"/>
</dbReference>
<keyword evidence="4" id="KW-0067">ATP-binding</keyword>
<evidence type="ECO:0000313" key="9">
    <source>
        <dbReference type="EMBL" id="SHK71407.1"/>
    </source>
</evidence>
<dbReference type="STRING" id="169427.SAMN05192548_103436"/>
<dbReference type="SUPFAM" id="SSF52540">
    <property type="entry name" value="P-loop containing nucleoside triphosphate hydrolases"/>
    <property type="match status" value="1"/>
</dbReference>
<dbReference type="GO" id="GO:0009055">
    <property type="term" value="F:electron transfer activity"/>
    <property type="evidence" value="ECO:0007669"/>
    <property type="project" value="InterPro"/>
</dbReference>
<dbReference type="PANTHER" id="PTHR30258:SF1">
    <property type="entry name" value="PROTEIN TRANSPORT PROTEIN HOFB HOMOLOG"/>
    <property type="match status" value="1"/>
</dbReference>
<dbReference type="GO" id="GO:0005524">
    <property type="term" value="F:ATP binding"/>
    <property type="evidence" value="ECO:0007669"/>
    <property type="project" value="UniProtKB-KW"/>
</dbReference>
<evidence type="ECO:0000256" key="5">
    <source>
        <dbReference type="ARBA" id="ARBA00023004"/>
    </source>
</evidence>
<feature type="region of interest" description="Disordered" evidence="7">
    <location>
        <begin position="21"/>
        <end position="44"/>
    </location>
</feature>
<dbReference type="PANTHER" id="PTHR30258">
    <property type="entry name" value="TYPE II SECRETION SYSTEM PROTEIN GSPE-RELATED"/>
    <property type="match status" value="1"/>
</dbReference>
<dbReference type="AlphaFoldDB" id="A0A1M6UQB6"/>
<keyword evidence="6" id="KW-0349">Heme</keyword>
<dbReference type="GO" id="GO:0046872">
    <property type="term" value="F:metal ion binding"/>
    <property type="evidence" value="ECO:0007669"/>
    <property type="project" value="UniProtKB-KW"/>
</dbReference>
<evidence type="ECO:0000256" key="1">
    <source>
        <dbReference type="ARBA" id="ARBA00006611"/>
    </source>
</evidence>
<dbReference type="GO" id="GO:0005886">
    <property type="term" value="C:plasma membrane"/>
    <property type="evidence" value="ECO:0007669"/>
    <property type="project" value="TreeGrafter"/>
</dbReference>
<dbReference type="InterPro" id="IPR001482">
    <property type="entry name" value="T2SS/T4SS_dom"/>
</dbReference>
<dbReference type="GO" id="GO:0016887">
    <property type="term" value="F:ATP hydrolysis activity"/>
    <property type="evidence" value="ECO:0007669"/>
    <property type="project" value="TreeGrafter"/>
</dbReference>
<dbReference type="InterPro" id="IPR009056">
    <property type="entry name" value="Cyt_c-like_dom"/>
</dbReference>
<gene>
    <name evidence="9" type="ORF">SAMN05192548_103436</name>
</gene>
<name>A0A1M6UQB6_9BURK</name>
<feature type="domain" description="Cytochrome c" evidence="8">
    <location>
        <begin position="342"/>
        <end position="430"/>
    </location>
</feature>
<sequence>MQASFQPAAASLRPVAFDSESAAKAKPKAFTPDASANLTDPDNAPAVRLLTDTLQEATRRNASDLHIEPAEQGWRMRLRIDGVLHAIPQPPAHLRDAFITRVKVLARMDIAERRVPQDGRLRIATSPGRVEDYRVNSLPTLFGEKLVLRRLDALPADLSLDSLGLDPRQRETVDAAIRAPHGLVLVTGPTGSGKTLSLYCFLNLLNGEARNLCSVEDPAEIQLAGINQVSVREKAGLTFAVALRAFLRQDPDVIMVGEIRDEETADVAVKAAQTGHLVLSTLHTNDAPAAIARLIDIGVEPYNLAAALRLVTAQRLVRRLCAACRAPAPQSAAALRAAGFTDDQLDGWEPYAATGCAACHGIGYRGRVGVHQVMPVSDAMREMIVASAGTHELARLAQTEQVATLRDAALARVRDGTTSLAEALAATEVA</sequence>
<dbReference type="Pfam" id="PF00437">
    <property type="entry name" value="T2SSE"/>
    <property type="match status" value="1"/>
</dbReference>
<dbReference type="RefSeq" id="WP_073431266.1">
    <property type="nucleotide sequence ID" value="NZ_CADFGY010000035.1"/>
</dbReference>